<dbReference type="Proteomes" id="UP001652700">
    <property type="component" value="Unplaced"/>
</dbReference>
<dbReference type="SUPFAM" id="SSF50978">
    <property type="entry name" value="WD40 repeat-like"/>
    <property type="match status" value="1"/>
</dbReference>
<feature type="repeat" description="WD" evidence="1">
    <location>
        <begin position="91"/>
        <end position="132"/>
    </location>
</feature>
<keyword evidence="3" id="KW-0812">Transmembrane</keyword>
<feature type="repeat" description="WD" evidence="1">
    <location>
        <begin position="281"/>
        <end position="313"/>
    </location>
</feature>
<evidence type="ECO:0000313" key="5">
    <source>
        <dbReference type="Proteomes" id="UP001652700"/>
    </source>
</evidence>
<organism evidence="4 5">
    <name type="scientific">Diabrotica virgifera virgifera</name>
    <name type="common">western corn rootworm</name>
    <dbReference type="NCBI Taxonomy" id="50390"/>
    <lineage>
        <taxon>Eukaryota</taxon>
        <taxon>Metazoa</taxon>
        <taxon>Ecdysozoa</taxon>
        <taxon>Arthropoda</taxon>
        <taxon>Hexapoda</taxon>
        <taxon>Insecta</taxon>
        <taxon>Pterygota</taxon>
        <taxon>Neoptera</taxon>
        <taxon>Endopterygota</taxon>
        <taxon>Coleoptera</taxon>
        <taxon>Polyphaga</taxon>
        <taxon>Cucujiformia</taxon>
        <taxon>Chrysomeloidea</taxon>
        <taxon>Chrysomelidae</taxon>
        <taxon>Galerucinae</taxon>
        <taxon>Diabroticina</taxon>
        <taxon>Diabroticites</taxon>
        <taxon>Diabrotica</taxon>
    </lineage>
</organism>
<dbReference type="InterPro" id="IPR001680">
    <property type="entry name" value="WD40_rpt"/>
</dbReference>
<dbReference type="SMART" id="SM00320">
    <property type="entry name" value="WD40"/>
    <property type="match status" value="5"/>
</dbReference>
<evidence type="ECO:0008006" key="6">
    <source>
        <dbReference type="Google" id="ProtNLM"/>
    </source>
</evidence>
<reference evidence="4" key="1">
    <citation type="submission" date="2025-05" db="UniProtKB">
        <authorList>
            <consortium name="EnsemblMetazoa"/>
        </authorList>
    </citation>
    <scope>IDENTIFICATION</scope>
</reference>
<dbReference type="PANTHER" id="PTHR44321:SF1">
    <property type="entry name" value="TRANSDUCIN BETA-LIKE PROTEIN 2"/>
    <property type="match status" value="1"/>
</dbReference>
<proteinExistence type="predicted"/>
<dbReference type="InterPro" id="IPR042410">
    <property type="entry name" value="WBSCR13"/>
</dbReference>
<evidence type="ECO:0000256" key="2">
    <source>
        <dbReference type="SAM" id="MobiDB-lite"/>
    </source>
</evidence>
<feature type="repeat" description="WD" evidence="1">
    <location>
        <begin position="188"/>
        <end position="229"/>
    </location>
</feature>
<dbReference type="GeneID" id="114330483"/>
<evidence type="ECO:0000313" key="4">
    <source>
        <dbReference type="EnsemblMetazoa" id="XP_050508502.1"/>
    </source>
</evidence>
<dbReference type="EnsemblMetazoa" id="XM_050652545.1">
    <property type="protein sequence ID" value="XP_050508502.1"/>
    <property type="gene ID" value="LOC114330483"/>
</dbReference>
<dbReference type="InterPro" id="IPR015943">
    <property type="entry name" value="WD40/YVTN_repeat-like_dom_sf"/>
</dbReference>
<protein>
    <recommendedName>
        <fullName evidence="6">Transducin beta-like protein 2</fullName>
    </recommendedName>
</protein>
<accession>A0ABM5KE72</accession>
<dbReference type="Pfam" id="PF00400">
    <property type="entry name" value="WD40"/>
    <property type="match status" value="4"/>
</dbReference>
<sequence length="449" mass="50334">MESVISDFLTSTVFVFSLLIGASGLLILYFIKTFKQEAVIEKTKNEKSTVYSEKKKDLPQAGKRKKKTVENRWTGKHDKHSYSNPWLLVSLKGHTGNILDMDFSSNGKYMTSCDDAGAVFLWDTKDFSSKDRKSLRVNIEFDHATHVKWSPDSKAFIINKYNENAVEVYKVEKKKDGFLTASKAFTFPKHHETDIVGMGIASNGKFIITCSNKTDLVVWDLKGQKMAVLDTYLMNNTCAKISPCGKFIVVSGFSPEAKVWEVFFNKSGEFQEVKPIKELTLGGHTSGVYDVGFDVDSSHMATVSKDGSWHLYDTKVSYKQGENARLLKSGQYEKSGNYALIALSPNAEVVAIATANDVALYSTWTTELDHKIENIYEGNITAIMFDSTGKFLLTAGDKQIRVFHNVTGYKCGIVTAKEKLKEHVTSATKERLEKLIKENQAFLDNIVDK</sequence>
<feature type="region of interest" description="Disordered" evidence="2">
    <location>
        <begin position="51"/>
        <end position="75"/>
    </location>
</feature>
<keyword evidence="3" id="KW-1133">Transmembrane helix</keyword>
<keyword evidence="5" id="KW-1185">Reference proteome</keyword>
<name>A0ABM5KE72_DIAVI</name>
<evidence type="ECO:0000256" key="3">
    <source>
        <dbReference type="SAM" id="Phobius"/>
    </source>
</evidence>
<dbReference type="PROSITE" id="PS50294">
    <property type="entry name" value="WD_REPEATS_REGION"/>
    <property type="match status" value="1"/>
</dbReference>
<dbReference type="Gene3D" id="2.130.10.10">
    <property type="entry name" value="YVTN repeat-like/Quinoprotein amine dehydrogenase"/>
    <property type="match status" value="2"/>
</dbReference>
<feature type="transmembrane region" description="Helical" evidence="3">
    <location>
        <begin position="12"/>
        <end position="31"/>
    </location>
</feature>
<dbReference type="InterPro" id="IPR036322">
    <property type="entry name" value="WD40_repeat_dom_sf"/>
</dbReference>
<dbReference type="PROSITE" id="PS50082">
    <property type="entry name" value="WD_REPEATS_2"/>
    <property type="match status" value="3"/>
</dbReference>
<keyword evidence="1" id="KW-0853">WD repeat</keyword>
<keyword evidence="3" id="KW-0472">Membrane</keyword>
<dbReference type="RefSeq" id="XP_050508502.1">
    <property type="nucleotide sequence ID" value="XM_050652545.1"/>
</dbReference>
<evidence type="ECO:0000256" key="1">
    <source>
        <dbReference type="PROSITE-ProRule" id="PRU00221"/>
    </source>
</evidence>
<dbReference type="PANTHER" id="PTHR44321">
    <property type="entry name" value="TRANSDUCIN BETA-LIKE PROTEIN 2"/>
    <property type="match status" value="1"/>
</dbReference>